<dbReference type="RefSeq" id="WP_149352393.1">
    <property type="nucleotide sequence ID" value="NZ_VTRV01000043.1"/>
</dbReference>
<evidence type="ECO:0000313" key="3">
    <source>
        <dbReference type="EMBL" id="TZF90321.1"/>
    </source>
</evidence>
<dbReference type="PANTHER" id="PTHR34406">
    <property type="entry name" value="PROTEIN YCEI"/>
    <property type="match status" value="1"/>
</dbReference>
<dbReference type="SMART" id="SM00867">
    <property type="entry name" value="YceI"/>
    <property type="match status" value="1"/>
</dbReference>
<dbReference type="Pfam" id="PF04264">
    <property type="entry name" value="YceI"/>
    <property type="match status" value="1"/>
</dbReference>
<accession>A0A5D8Z6B8</accession>
<protein>
    <submittedName>
        <fullName evidence="3">YceI family protein</fullName>
    </submittedName>
</protein>
<dbReference type="SUPFAM" id="SSF101874">
    <property type="entry name" value="YceI-like"/>
    <property type="match status" value="1"/>
</dbReference>
<comment type="caution">
    <text evidence="3">The sequence shown here is derived from an EMBL/GenBank/DDBJ whole genome shotgun (WGS) entry which is preliminary data.</text>
</comment>
<reference evidence="3 4" key="1">
    <citation type="submission" date="2019-08" db="EMBL/GenBank/DDBJ databases">
        <title>Draft genome sequence of Lysobacter sp. UKS-15.</title>
        <authorList>
            <person name="Im W.-T."/>
        </authorList>
    </citation>
    <scope>NUCLEOTIDE SEQUENCE [LARGE SCALE GENOMIC DNA]</scope>
    <source>
        <strain evidence="3 4">UKS-15</strain>
    </source>
</reference>
<feature type="domain" description="Lipid/polyisoprenoid-binding YceI-like" evidence="2">
    <location>
        <begin position="20"/>
        <end position="182"/>
    </location>
</feature>
<dbReference type="AlphaFoldDB" id="A0A5D8Z6B8"/>
<dbReference type="PANTHER" id="PTHR34406:SF1">
    <property type="entry name" value="PROTEIN YCEI"/>
    <property type="match status" value="1"/>
</dbReference>
<dbReference type="Proteomes" id="UP000323164">
    <property type="component" value="Unassembled WGS sequence"/>
</dbReference>
<dbReference type="EMBL" id="VTRV01000043">
    <property type="protein sequence ID" value="TZF90321.1"/>
    <property type="molecule type" value="Genomic_DNA"/>
</dbReference>
<proteinExistence type="predicted"/>
<keyword evidence="1" id="KW-0732">Signal</keyword>
<keyword evidence="4" id="KW-1185">Reference proteome</keyword>
<dbReference type="InterPro" id="IPR007372">
    <property type="entry name" value="Lipid/polyisoprenoid-bd_YceI"/>
</dbReference>
<dbReference type="Gene3D" id="2.40.128.110">
    <property type="entry name" value="Lipid/polyisoprenoid-binding, YceI-like"/>
    <property type="match status" value="1"/>
</dbReference>
<feature type="signal peptide" evidence="1">
    <location>
        <begin position="1"/>
        <end position="18"/>
    </location>
</feature>
<dbReference type="InterPro" id="IPR036761">
    <property type="entry name" value="TTHA0802/YceI-like_sf"/>
</dbReference>
<dbReference type="OrthoDB" id="9811006at2"/>
<feature type="chain" id="PRO_5022945181" evidence="1">
    <location>
        <begin position="19"/>
        <end position="200"/>
    </location>
</feature>
<evidence type="ECO:0000259" key="2">
    <source>
        <dbReference type="SMART" id="SM00867"/>
    </source>
</evidence>
<sequence>MKTLLLSAALLVPALAAAEDFAIDPVHTRLVVAVEHAGFSHALGSASGSSGQVSFDDGWANAHVDVTVPLTRIDFGDAAWNRAVHKVLGDKDFPQVHFVSDQVTPRDASHAQVCGQLTLHGVTRPLCMDATLNALRRHPMPPFRRTAGFSAVAHIDRFDYGITEWPTVIGRDVEIRIELEASRGIGAPKPDTPTTEDATR</sequence>
<evidence type="ECO:0000313" key="4">
    <source>
        <dbReference type="Proteomes" id="UP000323164"/>
    </source>
</evidence>
<organism evidence="3 4">
    <name type="scientific">Cognatilysobacter lacus</name>
    <dbReference type="NCBI Taxonomy" id="1643323"/>
    <lineage>
        <taxon>Bacteria</taxon>
        <taxon>Pseudomonadati</taxon>
        <taxon>Pseudomonadota</taxon>
        <taxon>Gammaproteobacteria</taxon>
        <taxon>Lysobacterales</taxon>
        <taxon>Lysobacteraceae</taxon>
        <taxon>Cognatilysobacter</taxon>
    </lineage>
</organism>
<evidence type="ECO:0000256" key="1">
    <source>
        <dbReference type="SAM" id="SignalP"/>
    </source>
</evidence>
<gene>
    <name evidence="3" type="ORF">FW784_05725</name>
</gene>
<name>A0A5D8Z6B8_9GAMM</name>